<evidence type="ECO:0000259" key="2">
    <source>
        <dbReference type="SMART" id="SM00858"/>
    </source>
</evidence>
<dbReference type="SMART" id="SM00858">
    <property type="entry name" value="SAF"/>
    <property type="match status" value="1"/>
</dbReference>
<keyword evidence="1" id="KW-0732">Signal</keyword>
<evidence type="ECO:0000313" key="3">
    <source>
        <dbReference type="EMBL" id="AGF71886.1"/>
    </source>
</evidence>
<evidence type="ECO:0000313" key="4">
    <source>
        <dbReference type="Proteomes" id="UP000011723"/>
    </source>
</evidence>
<name>M1P5F1_9CORY</name>
<keyword evidence="4" id="KW-1185">Reference proteome</keyword>
<dbReference type="CDD" id="cd11614">
    <property type="entry name" value="SAF_CpaB_FlgA_like"/>
    <property type="match status" value="1"/>
</dbReference>
<dbReference type="EMBL" id="CP003697">
    <property type="protein sequence ID" value="AGF71886.1"/>
    <property type="molecule type" value="Genomic_DNA"/>
</dbReference>
<feature type="chain" id="PRO_5039462756" description="SAF domain-containing protein" evidence="1">
    <location>
        <begin position="45"/>
        <end position="234"/>
    </location>
</feature>
<feature type="domain" description="SAF" evidence="2">
    <location>
        <begin position="49"/>
        <end position="111"/>
    </location>
</feature>
<dbReference type="KEGG" id="chn:A605_04375"/>
<sequence>MGDNRFTRLRRTMTTPGWRRSLLLRRTAALVLLAAAAVTALRSAGTEAPQVVVFVRDVAAGRTVSTDDVELRAVPPEFIPAGALTSAEEVDGRVVVAAAGAGEVATVSRFLGATLTAELVSASTAQRSGEPANMVPLKLAEPEILPLLHHGDTVTIVTHAGETGEPEVVAAGGRVVLATMEDETSGSGAPGTVLVALPESDARAVAAAALSTPLAVVLTGERATGGVDTTPTVG</sequence>
<accession>M1P5F1</accession>
<dbReference type="Proteomes" id="UP000011723">
    <property type="component" value="Chromosome"/>
</dbReference>
<dbReference type="InterPro" id="IPR013974">
    <property type="entry name" value="SAF"/>
</dbReference>
<reference evidence="3 4" key="1">
    <citation type="journal article" date="2012" name="Stand. Genomic Sci.">
        <title>Genome sequence of the halotolerant bacterium Corynebacterium halotolerans type strain YIM 70093(T) (= DSM 44683(T)).</title>
        <authorList>
            <person name="Ruckert C."/>
            <person name="Albersmeier A."/>
            <person name="Al-Dilaimi A."/>
            <person name="Niehaus K."/>
            <person name="Szczepanowski R."/>
            <person name="Kalinowski J."/>
        </authorList>
    </citation>
    <scope>NUCLEOTIDE SEQUENCE [LARGE SCALE GENOMIC DNA]</scope>
    <source>
        <strain evidence="3">YIM 70093</strain>
    </source>
</reference>
<dbReference type="PATRIC" id="fig|1121362.3.peg.879"/>
<proteinExistence type="predicted"/>
<feature type="signal peptide" evidence="1">
    <location>
        <begin position="1"/>
        <end position="44"/>
    </location>
</feature>
<protein>
    <recommendedName>
        <fullName evidence="2">SAF domain-containing protein</fullName>
    </recommendedName>
</protein>
<gene>
    <name evidence="3" type="ORF">A605_04375</name>
</gene>
<evidence type="ECO:0000256" key="1">
    <source>
        <dbReference type="SAM" id="SignalP"/>
    </source>
</evidence>
<dbReference type="HOGENOM" id="CLU_088190_1_0_11"/>
<dbReference type="RefSeq" id="WP_015400305.1">
    <property type="nucleotide sequence ID" value="NC_020302.1"/>
</dbReference>
<dbReference type="Pfam" id="PF08666">
    <property type="entry name" value="SAF"/>
    <property type="match status" value="1"/>
</dbReference>
<dbReference type="eggNOG" id="COG3745">
    <property type="taxonomic scope" value="Bacteria"/>
</dbReference>
<organism evidence="3 4">
    <name type="scientific">Corynebacterium halotolerans YIM 70093 = DSM 44683</name>
    <dbReference type="NCBI Taxonomy" id="1121362"/>
    <lineage>
        <taxon>Bacteria</taxon>
        <taxon>Bacillati</taxon>
        <taxon>Actinomycetota</taxon>
        <taxon>Actinomycetes</taxon>
        <taxon>Mycobacteriales</taxon>
        <taxon>Corynebacteriaceae</taxon>
        <taxon>Corynebacterium</taxon>
    </lineage>
</organism>
<dbReference type="STRING" id="1121362.A605_04375"/>
<dbReference type="AlphaFoldDB" id="M1P5F1"/>
<dbReference type="OrthoDB" id="4410346at2"/>